<dbReference type="EMBL" id="MRTP01000003">
    <property type="protein sequence ID" value="OMF54716.1"/>
    <property type="molecule type" value="Genomic_DNA"/>
</dbReference>
<name>A0A1R1ESA1_9BACL</name>
<dbReference type="SUPFAM" id="SSF47413">
    <property type="entry name" value="lambda repressor-like DNA-binding domains"/>
    <property type="match status" value="1"/>
</dbReference>
<evidence type="ECO:0000313" key="3">
    <source>
        <dbReference type="Proteomes" id="UP000187172"/>
    </source>
</evidence>
<organism evidence="2 3">
    <name type="scientific">Paenibacillus rhizosphaerae</name>
    <dbReference type="NCBI Taxonomy" id="297318"/>
    <lineage>
        <taxon>Bacteria</taxon>
        <taxon>Bacillati</taxon>
        <taxon>Bacillota</taxon>
        <taxon>Bacilli</taxon>
        <taxon>Bacillales</taxon>
        <taxon>Paenibacillaceae</taxon>
        <taxon>Paenibacillus</taxon>
    </lineage>
</organism>
<gene>
    <name evidence="2" type="ORF">BK138_16305</name>
</gene>
<reference evidence="2 3" key="1">
    <citation type="submission" date="2016-11" db="EMBL/GenBank/DDBJ databases">
        <title>Paenibacillus species isolates.</title>
        <authorList>
            <person name="Beno S.M."/>
        </authorList>
    </citation>
    <scope>NUCLEOTIDE SEQUENCE [LARGE SCALE GENOMIC DNA]</scope>
    <source>
        <strain evidence="2 3">FSL R5-0378</strain>
    </source>
</reference>
<dbReference type="RefSeq" id="WP_076170616.1">
    <property type="nucleotide sequence ID" value="NZ_MRTP01000003.1"/>
</dbReference>
<dbReference type="CDD" id="cd00093">
    <property type="entry name" value="HTH_XRE"/>
    <property type="match status" value="1"/>
</dbReference>
<dbReference type="Gene3D" id="1.10.260.40">
    <property type="entry name" value="lambda repressor-like DNA-binding domains"/>
    <property type="match status" value="1"/>
</dbReference>
<dbReference type="Pfam" id="PF01381">
    <property type="entry name" value="HTH_3"/>
    <property type="match status" value="1"/>
</dbReference>
<comment type="caution">
    <text evidence="2">The sequence shown here is derived from an EMBL/GenBank/DDBJ whole genome shotgun (WGS) entry which is preliminary data.</text>
</comment>
<keyword evidence="3" id="KW-1185">Reference proteome</keyword>
<dbReference type="AlphaFoldDB" id="A0A1R1ESA1"/>
<evidence type="ECO:0000313" key="2">
    <source>
        <dbReference type="EMBL" id="OMF54716.1"/>
    </source>
</evidence>
<dbReference type="Proteomes" id="UP000187172">
    <property type="component" value="Unassembled WGS sequence"/>
</dbReference>
<dbReference type="STRING" id="297318.BK138_16305"/>
<dbReference type="InterPro" id="IPR010982">
    <property type="entry name" value="Lambda_DNA-bd_dom_sf"/>
</dbReference>
<evidence type="ECO:0000259" key="1">
    <source>
        <dbReference type="PROSITE" id="PS50943"/>
    </source>
</evidence>
<feature type="domain" description="HTH cro/C1-type" evidence="1">
    <location>
        <begin position="6"/>
        <end position="60"/>
    </location>
</feature>
<dbReference type="GO" id="GO:0003677">
    <property type="term" value="F:DNA binding"/>
    <property type="evidence" value="ECO:0007669"/>
    <property type="project" value="InterPro"/>
</dbReference>
<accession>A0A1R1ESA1</accession>
<sequence length="75" mass="8602">MPPLTVKTARIIAGYSRKDVAEQLDLSISGYAKKEEGKSKFYIDEIVFLSDLFGVEMQNFFEVRCRKKTHGEVNQ</sequence>
<dbReference type="InterPro" id="IPR001387">
    <property type="entry name" value="Cro/C1-type_HTH"/>
</dbReference>
<dbReference type="PROSITE" id="PS50943">
    <property type="entry name" value="HTH_CROC1"/>
    <property type="match status" value="1"/>
</dbReference>
<proteinExistence type="predicted"/>
<protein>
    <recommendedName>
        <fullName evidence="1">HTH cro/C1-type domain-containing protein</fullName>
    </recommendedName>
</protein>